<name>A0A9J5Y2L6_SOLCO</name>
<gene>
    <name evidence="1" type="ORF">H5410_044054</name>
</gene>
<comment type="caution">
    <text evidence="1">The sequence shown here is derived from an EMBL/GenBank/DDBJ whole genome shotgun (WGS) entry which is preliminary data.</text>
</comment>
<accession>A0A9J5Y2L6</accession>
<dbReference type="Proteomes" id="UP000824120">
    <property type="component" value="Chromosome 8"/>
</dbReference>
<keyword evidence="2" id="KW-1185">Reference proteome</keyword>
<evidence type="ECO:0000313" key="2">
    <source>
        <dbReference type="Proteomes" id="UP000824120"/>
    </source>
</evidence>
<dbReference type="AlphaFoldDB" id="A0A9J5Y2L6"/>
<dbReference type="EMBL" id="JACXVP010000008">
    <property type="protein sequence ID" value="KAG5593540.1"/>
    <property type="molecule type" value="Genomic_DNA"/>
</dbReference>
<proteinExistence type="predicted"/>
<reference evidence="1 2" key="1">
    <citation type="submission" date="2020-09" db="EMBL/GenBank/DDBJ databases">
        <title>De no assembly of potato wild relative species, Solanum commersonii.</title>
        <authorList>
            <person name="Cho K."/>
        </authorList>
    </citation>
    <scope>NUCLEOTIDE SEQUENCE [LARGE SCALE GENOMIC DNA]</scope>
    <source>
        <strain evidence="1">LZ3.2</strain>
        <tissue evidence="1">Leaf</tissue>
    </source>
</reference>
<protein>
    <submittedName>
        <fullName evidence="1">Uncharacterized protein</fullName>
    </submittedName>
</protein>
<organism evidence="1 2">
    <name type="scientific">Solanum commersonii</name>
    <name type="common">Commerson's wild potato</name>
    <name type="synonym">Commerson's nightshade</name>
    <dbReference type="NCBI Taxonomy" id="4109"/>
    <lineage>
        <taxon>Eukaryota</taxon>
        <taxon>Viridiplantae</taxon>
        <taxon>Streptophyta</taxon>
        <taxon>Embryophyta</taxon>
        <taxon>Tracheophyta</taxon>
        <taxon>Spermatophyta</taxon>
        <taxon>Magnoliopsida</taxon>
        <taxon>eudicotyledons</taxon>
        <taxon>Gunneridae</taxon>
        <taxon>Pentapetalae</taxon>
        <taxon>asterids</taxon>
        <taxon>lamiids</taxon>
        <taxon>Solanales</taxon>
        <taxon>Solanaceae</taxon>
        <taxon>Solanoideae</taxon>
        <taxon>Solaneae</taxon>
        <taxon>Solanum</taxon>
    </lineage>
</organism>
<sequence length="146" mass="16479">MSFNPFNFEFPSILKKNASAEACAHQPGDIGLTLLVFNEEFLVHTSRRSYRLIDLVKCSDRGDVGGEPMEISSSKPTKKNDPQIYFKHLGETRSHRATHSHPRRARLYARQATNEPRREKRQRILKLLALSLRLVCGVCGGTCAAI</sequence>
<evidence type="ECO:0000313" key="1">
    <source>
        <dbReference type="EMBL" id="KAG5593540.1"/>
    </source>
</evidence>